<reference evidence="2" key="1">
    <citation type="submission" date="2020-02" db="EMBL/GenBank/DDBJ databases">
        <authorList>
            <person name="Meier V. D."/>
        </authorList>
    </citation>
    <scope>NUCLEOTIDE SEQUENCE</scope>
    <source>
        <strain evidence="2">AVDCRST_MAG73</strain>
    </source>
</reference>
<feature type="non-terminal residue" evidence="2">
    <location>
        <position position="79"/>
    </location>
</feature>
<feature type="region of interest" description="Disordered" evidence="1">
    <location>
        <begin position="1"/>
        <end position="79"/>
    </location>
</feature>
<dbReference type="EMBL" id="CADCWE010000204">
    <property type="protein sequence ID" value="CAA9553936.1"/>
    <property type="molecule type" value="Genomic_DNA"/>
</dbReference>
<gene>
    <name evidence="2" type="ORF">AVDCRST_MAG73-3057</name>
</gene>
<feature type="non-terminal residue" evidence="2">
    <location>
        <position position="1"/>
    </location>
</feature>
<proteinExistence type="predicted"/>
<dbReference type="AlphaFoldDB" id="A0A6J4UL81"/>
<sequence length="79" mass="8035">DPRSLRGRTGGGNRRPDGRPRRRPGGRGAPGTVWRSAAPGGADRVPPRGGVDRAQQRAGDGPTGGGGADASGRRQTGRL</sequence>
<accession>A0A6J4UL81</accession>
<protein>
    <submittedName>
        <fullName evidence="2">Uncharacterized protein</fullName>
    </submittedName>
</protein>
<evidence type="ECO:0000256" key="1">
    <source>
        <dbReference type="SAM" id="MobiDB-lite"/>
    </source>
</evidence>
<name>A0A6J4UL81_9BACT</name>
<evidence type="ECO:0000313" key="2">
    <source>
        <dbReference type="EMBL" id="CAA9553936.1"/>
    </source>
</evidence>
<organism evidence="2">
    <name type="scientific">uncultured Thermomicrobiales bacterium</name>
    <dbReference type="NCBI Taxonomy" id="1645740"/>
    <lineage>
        <taxon>Bacteria</taxon>
        <taxon>Pseudomonadati</taxon>
        <taxon>Thermomicrobiota</taxon>
        <taxon>Thermomicrobia</taxon>
        <taxon>Thermomicrobiales</taxon>
        <taxon>environmental samples</taxon>
    </lineage>
</organism>